<evidence type="ECO:0000313" key="24">
    <source>
        <dbReference type="EMBL" id="XBH04610.1"/>
    </source>
</evidence>
<evidence type="ECO:0000256" key="17">
    <source>
        <dbReference type="ARBA" id="ARBA00023180"/>
    </source>
</evidence>
<dbReference type="GO" id="GO:0004180">
    <property type="term" value="F:carboxypeptidase activity"/>
    <property type="evidence" value="ECO:0007669"/>
    <property type="project" value="UniProtKB-KW"/>
</dbReference>
<evidence type="ECO:0000256" key="8">
    <source>
        <dbReference type="ARBA" id="ARBA00022670"/>
    </source>
</evidence>
<evidence type="ECO:0000256" key="11">
    <source>
        <dbReference type="ARBA" id="ARBA00022801"/>
    </source>
</evidence>
<comment type="subunit">
    <text evidence="19">Homodimer. The monomeric form is inactive while the homodimer is active.</text>
</comment>
<evidence type="ECO:0000256" key="5">
    <source>
        <dbReference type="ARBA" id="ARBA00014116"/>
    </source>
</evidence>
<dbReference type="InterPro" id="IPR039866">
    <property type="entry name" value="CPQ"/>
</dbReference>
<evidence type="ECO:0000256" key="14">
    <source>
        <dbReference type="ARBA" id="ARBA00023034"/>
    </source>
</evidence>
<accession>A0AAU7CHR2</accession>
<evidence type="ECO:0000256" key="13">
    <source>
        <dbReference type="ARBA" id="ARBA00022833"/>
    </source>
</evidence>
<keyword evidence="16" id="KW-0865">Zymogen</keyword>
<dbReference type="InterPro" id="IPR007484">
    <property type="entry name" value="Peptidase_M28"/>
</dbReference>
<feature type="region of interest" description="Disordered" evidence="21">
    <location>
        <begin position="563"/>
        <end position="603"/>
    </location>
</feature>
<keyword evidence="11" id="KW-0378">Hydrolase</keyword>
<feature type="compositionally biased region" description="Basic and acidic residues" evidence="21">
    <location>
        <begin position="430"/>
        <end position="441"/>
    </location>
</feature>
<feature type="chain" id="PRO_5043795258" description="Carboxypeptidase Q" evidence="22">
    <location>
        <begin position="25"/>
        <end position="603"/>
    </location>
</feature>
<dbReference type="GO" id="GO:0046872">
    <property type="term" value="F:metal ion binding"/>
    <property type="evidence" value="ECO:0007669"/>
    <property type="project" value="UniProtKB-KW"/>
</dbReference>
<dbReference type="RefSeq" id="WP_406697402.1">
    <property type="nucleotide sequence ID" value="NZ_CP155447.1"/>
</dbReference>
<evidence type="ECO:0000259" key="23">
    <source>
        <dbReference type="Pfam" id="PF04389"/>
    </source>
</evidence>
<dbReference type="PANTHER" id="PTHR12053:SF3">
    <property type="entry name" value="CARBOXYPEPTIDASE Q"/>
    <property type="match status" value="1"/>
</dbReference>
<evidence type="ECO:0000256" key="6">
    <source>
        <dbReference type="ARBA" id="ARBA00022525"/>
    </source>
</evidence>
<keyword evidence="14" id="KW-0333">Golgi apparatus</keyword>
<feature type="region of interest" description="Disordered" evidence="21">
    <location>
        <begin position="408"/>
        <end position="455"/>
    </location>
</feature>
<evidence type="ECO:0000256" key="2">
    <source>
        <dbReference type="ARBA" id="ARBA00004371"/>
    </source>
</evidence>
<evidence type="ECO:0000256" key="4">
    <source>
        <dbReference type="ARBA" id="ARBA00004613"/>
    </source>
</evidence>
<feature type="region of interest" description="Disordered" evidence="21">
    <location>
        <begin position="207"/>
        <end position="228"/>
    </location>
</feature>
<keyword evidence="7" id="KW-0121">Carboxypeptidase</keyword>
<sequence>MPRLHKTLVLLPVTCLLPLFSLHAQQPAPVANQPTAKEVIKAVETKQASTKAVNDPIERIKEEGLKRSQVMATLGYLTDVIGPRLTGSPGLTRANEWTRDKLSGWGMENAHLESWGPFGRGWSLQRFSAQVVEPHSIPLIGYPKAWSPGLEGTLHAPVVYLDAKSEADLARFKGTIKGAIVLTGPARNLAARVEPLATRLTDSELLTLANAGEPSSGRGPQRRRETPSFERKKLQFLVDEGAALVVEPSSLGDGGTLFVSSASLPGPATLPATKARRPAAWDKDSPRTVPQIVLAIEHYNRLIRMIGQGESLKMAVDLSVQFHDDDLMGYNTIAEIPGTDLKHEVVMLGGHLDSWHSGTGATDNAAGVSVAMEALRILKALHLQPRRTVRIALWTGEEQGLRGSRAYASKHFSNGDDPAGFGRSESSETETEKTKDKKSEADSTPTPEFESFSGYFNLDNGTGKIRGVYLQGNEAVRPIFRKWLQPFRDMGATTLSLANTGGTDHLSFDGVGLPGFQFIQDPVEYSTRTHHSNQDVFDRIQADDMKQASIIMAAFVYNTAMQDEKLPRKAKPKREAPTVATNPSRNAASGSAPSTTNGGPSSP</sequence>
<keyword evidence="15" id="KW-0482">Metalloprotease</keyword>
<keyword evidence="9" id="KW-0479">Metal-binding</keyword>
<evidence type="ECO:0000256" key="15">
    <source>
        <dbReference type="ARBA" id="ARBA00023049"/>
    </source>
</evidence>
<dbReference type="Gene3D" id="3.40.630.10">
    <property type="entry name" value="Zn peptidases"/>
    <property type="match status" value="2"/>
</dbReference>
<dbReference type="EMBL" id="CP155447">
    <property type="protein sequence ID" value="XBH04610.1"/>
    <property type="molecule type" value="Genomic_DNA"/>
</dbReference>
<keyword evidence="10 22" id="KW-0732">Signal</keyword>
<evidence type="ECO:0000256" key="10">
    <source>
        <dbReference type="ARBA" id="ARBA00022729"/>
    </source>
</evidence>
<evidence type="ECO:0000256" key="19">
    <source>
        <dbReference type="ARBA" id="ARBA00025833"/>
    </source>
</evidence>
<proteinExistence type="predicted"/>
<evidence type="ECO:0000256" key="20">
    <source>
        <dbReference type="ARBA" id="ARBA00033328"/>
    </source>
</evidence>
<evidence type="ECO:0000256" key="9">
    <source>
        <dbReference type="ARBA" id="ARBA00022723"/>
    </source>
</evidence>
<evidence type="ECO:0000256" key="18">
    <source>
        <dbReference type="ARBA" id="ARBA00023228"/>
    </source>
</evidence>
<dbReference type="AlphaFoldDB" id="A0AAU7CHR2"/>
<gene>
    <name evidence="24" type="ORF">V5E97_00950</name>
</gene>
<evidence type="ECO:0000256" key="21">
    <source>
        <dbReference type="SAM" id="MobiDB-lite"/>
    </source>
</evidence>
<evidence type="ECO:0000256" key="12">
    <source>
        <dbReference type="ARBA" id="ARBA00022824"/>
    </source>
</evidence>
<feature type="signal peptide" evidence="22">
    <location>
        <begin position="1"/>
        <end position="24"/>
    </location>
</feature>
<evidence type="ECO:0000256" key="16">
    <source>
        <dbReference type="ARBA" id="ARBA00023145"/>
    </source>
</evidence>
<organism evidence="24">
    <name type="scientific">Singulisphaera sp. Ch08</name>
    <dbReference type="NCBI Taxonomy" id="3120278"/>
    <lineage>
        <taxon>Bacteria</taxon>
        <taxon>Pseudomonadati</taxon>
        <taxon>Planctomycetota</taxon>
        <taxon>Planctomycetia</taxon>
        <taxon>Isosphaerales</taxon>
        <taxon>Isosphaeraceae</taxon>
        <taxon>Singulisphaera</taxon>
    </lineage>
</organism>
<dbReference type="Pfam" id="PF04389">
    <property type="entry name" value="Peptidase_M28"/>
    <property type="match status" value="1"/>
</dbReference>
<evidence type="ECO:0000256" key="3">
    <source>
        <dbReference type="ARBA" id="ARBA00004555"/>
    </source>
</evidence>
<feature type="domain" description="Peptidase M28" evidence="23">
    <location>
        <begin position="331"/>
        <end position="556"/>
    </location>
</feature>
<evidence type="ECO:0000256" key="7">
    <source>
        <dbReference type="ARBA" id="ARBA00022645"/>
    </source>
</evidence>
<keyword evidence="8" id="KW-0645">Protease</keyword>
<dbReference type="GO" id="GO:0006508">
    <property type="term" value="P:proteolysis"/>
    <property type="evidence" value="ECO:0007669"/>
    <property type="project" value="UniProtKB-KW"/>
</dbReference>
<evidence type="ECO:0000256" key="22">
    <source>
        <dbReference type="SAM" id="SignalP"/>
    </source>
</evidence>
<dbReference type="SUPFAM" id="SSF53187">
    <property type="entry name" value="Zn-dependent exopeptidases"/>
    <property type="match status" value="1"/>
</dbReference>
<name>A0AAU7CHR2_9BACT</name>
<keyword evidence="17" id="KW-0325">Glycoprotein</keyword>
<dbReference type="GO" id="GO:0005764">
    <property type="term" value="C:lysosome"/>
    <property type="evidence" value="ECO:0007669"/>
    <property type="project" value="UniProtKB-SubCell"/>
</dbReference>
<feature type="compositionally biased region" description="Polar residues" evidence="21">
    <location>
        <begin position="579"/>
        <end position="603"/>
    </location>
</feature>
<protein>
    <recommendedName>
        <fullName evidence="5">Carboxypeptidase Q</fullName>
    </recommendedName>
    <alternativeName>
        <fullName evidence="20">Plasma glutamate carboxypeptidase</fullName>
    </alternativeName>
</protein>
<keyword evidence="6" id="KW-0964">Secreted</keyword>
<dbReference type="GO" id="GO:0005576">
    <property type="term" value="C:extracellular region"/>
    <property type="evidence" value="ECO:0007669"/>
    <property type="project" value="UniProtKB-SubCell"/>
</dbReference>
<evidence type="ECO:0000256" key="1">
    <source>
        <dbReference type="ARBA" id="ARBA00004240"/>
    </source>
</evidence>
<dbReference type="GO" id="GO:0070573">
    <property type="term" value="F:metallodipeptidase activity"/>
    <property type="evidence" value="ECO:0007669"/>
    <property type="project" value="InterPro"/>
</dbReference>
<dbReference type="PANTHER" id="PTHR12053">
    <property type="entry name" value="PROTEASE FAMILY M28 PLASMA GLUTAMATE CARBOXYPEPTIDASE-RELATED"/>
    <property type="match status" value="1"/>
</dbReference>
<reference evidence="24" key="1">
    <citation type="submission" date="2024-05" db="EMBL/GenBank/DDBJ databases">
        <title>Planctomycetes of the genus Singulisphaera possess chitinolytic capabilities.</title>
        <authorList>
            <person name="Ivanova A."/>
        </authorList>
    </citation>
    <scope>NUCLEOTIDE SEQUENCE</scope>
    <source>
        <strain evidence="24">Ch08T</strain>
    </source>
</reference>
<keyword evidence="12" id="KW-0256">Endoplasmic reticulum</keyword>
<keyword evidence="13" id="KW-0862">Zinc</keyword>
<comment type="subcellular location">
    <subcellularLocation>
        <location evidence="1">Endoplasmic reticulum</location>
    </subcellularLocation>
    <subcellularLocation>
        <location evidence="3">Golgi apparatus</location>
    </subcellularLocation>
    <subcellularLocation>
        <location evidence="2">Lysosome</location>
    </subcellularLocation>
    <subcellularLocation>
        <location evidence="4">Secreted</location>
    </subcellularLocation>
</comment>
<keyword evidence="18" id="KW-0458">Lysosome</keyword>